<comment type="subunit">
    <text evidence="5">Monomer.</text>
</comment>
<comment type="catalytic activity">
    <reaction evidence="11">
        <text>alpha-D-glucose = beta-D-glucose</text>
        <dbReference type="Rhea" id="RHEA:10264"/>
        <dbReference type="ChEBI" id="CHEBI:15903"/>
        <dbReference type="ChEBI" id="CHEBI:17925"/>
        <dbReference type="EC" id="5.1.3.3"/>
    </reaction>
</comment>
<keyword evidence="6" id="KW-0963">Cytoplasm</keyword>
<dbReference type="PROSITE" id="PS51257">
    <property type="entry name" value="PROKAR_LIPOPROTEIN"/>
    <property type="match status" value="1"/>
</dbReference>
<dbReference type="GO" id="GO:0033499">
    <property type="term" value="P:galactose catabolic process via UDP-galactose, Leloir pathway"/>
    <property type="evidence" value="ECO:0007669"/>
    <property type="project" value="TreeGrafter"/>
</dbReference>
<sequence length="391" mass="43209">MNNFKKQSKLFLAGALLMYTSIACQSKKRENTMETTKTEASITKAPWGKLPDGQEVSLYTLKNAKGMEMKISDYGGLITHWTAPDKEGKYEDVVLGYDSLSGYLKSSPFFGALVGRYGNRIAGAKFTLDGKTYNLLKNNGPNHLHGGKIGFDKVIWKTEELKDGRIGLKLNHVSKDGDEGYPGNLNVEITYVLTDDNALEINYTATTDKATVINLTQHSYFNLTGGKTDHLGHEVMINADHFLPVDETLIPTGELKAVKGTVFDFTTPKAIGKGINDSTDVQIVRGKGYDHCWVLNQPKKDELILAASAYEPTSGRLMEVSTTEPGVQFYTGNFLDGSITGKNGVVYKKRSGFCFETEHFPDSPNQTKFPTVVLRPGETYKTTTIYKFSSK</sequence>
<dbReference type="GO" id="GO:0030246">
    <property type="term" value="F:carbohydrate binding"/>
    <property type="evidence" value="ECO:0007669"/>
    <property type="project" value="InterPro"/>
</dbReference>
<reference evidence="15 16" key="1">
    <citation type="submission" date="2019-02" db="EMBL/GenBank/DDBJ databases">
        <title>Bacterial novel species Emticicia sp. 17J42-9 isolated from soil.</title>
        <authorList>
            <person name="Jung H.-Y."/>
        </authorList>
    </citation>
    <scope>NUCLEOTIDE SEQUENCE [LARGE SCALE GENOMIC DNA]</scope>
    <source>
        <strain evidence="15 16">17J42-9</strain>
    </source>
</reference>
<evidence type="ECO:0000256" key="9">
    <source>
        <dbReference type="ARBA" id="ARBA00023235"/>
    </source>
</evidence>
<dbReference type="EC" id="5.1.3.3" evidence="11"/>
<dbReference type="FunFam" id="2.70.98.10:FF:000003">
    <property type="entry name" value="Aldose 1-epimerase"/>
    <property type="match status" value="1"/>
</dbReference>
<dbReference type="GO" id="GO:0006006">
    <property type="term" value="P:glucose metabolic process"/>
    <property type="evidence" value="ECO:0007669"/>
    <property type="project" value="TreeGrafter"/>
</dbReference>
<comment type="pathway">
    <text evidence="3 11">Carbohydrate metabolism; hexose metabolism.</text>
</comment>
<comment type="similarity">
    <text evidence="4 11">Belongs to the aldose epimerase family.</text>
</comment>
<keyword evidence="16" id="KW-1185">Reference proteome</keyword>
<evidence type="ECO:0000256" key="11">
    <source>
        <dbReference type="PIRNR" id="PIRNR005096"/>
    </source>
</evidence>
<keyword evidence="9 11" id="KW-0413">Isomerase</keyword>
<evidence type="ECO:0000256" key="4">
    <source>
        <dbReference type="ARBA" id="ARBA00006206"/>
    </source>
</evidence>
<comment type="cofactor">
    <cofactor evidence="1">
        <name>Ca(2+)</name>
        <dbReference type="ChEBI" id="CHEBI:29108"/>
    </cofactor>
</comment>
<comment type="caution">
    <text evidence="15">The sequence shown here is derived from an EMBL/GenBank/DDBJ whole genome shotgun (WGS) entry which is preliminary data.</text>
</comment>
<organism evidence="15 16">
    <name type="scientific">Emticicia agri</name>
    <dbReference type="NCBI Taxonomy" id="2492393"/>
    <lineage>
        <taxon>Bacteria</taxon>
        <taxon>Pseudomonadati</taxon>
        <taxon>Bacteroidota</taxon>
        <taxon>Cytophagia</taxon>
        <taxon>Cytophagales</taxon>
        <taxon>Leadbetterellaceae</taxon>
        <taxon>Emticicia</taxon>
    </lineage>
</organism>
<evidence type="ECO:0000256" key="8">
    <source>
        <dbReference type="ARBA" id="ARBA00022837"/>
    </source>
</evidence>
<evidence type="ECO:0000313" key="15">
    <source>
        <dbReference type="EMBL" id="RYU96439.1"/>
    </source>
</evidence>
<dbReference type="EMBL" id="SEWF01000007">
    <property type="protein sequence ID" value="RYU96439.1"/>
    <property type="molecule type" value="Genomic_DNA"/>
</dbReference>
<evidence type="ECO:0000256" key="7">
    <source>
        <dbReference type="ARBA" id="ARBA00022553"/>
    </source>
</evidence>
<feature type="active site" description="Proton acceptor" evidence="12">
    <location>
        <position position="356"/>
    </location>
</feature>
<evidence type="ECO:0000256" key="6">
    <source>
        <dbReference type="ARBA" id="ARBA00022490"/>
    </source>
</evidence>
<dbReference type="PANTHER" id="PTHR10091">
    <property type="entry name" value="ALDOSE-1-EPIMERASE"/>
    <property type="match status" value="1"/>
</dbReference>
<evidence type="ECO:0000256" key="2">
    <source>
        <dbReference type="ARBA" id="ARBA00004496"/>
    </source>
</evidence>
<dbReference type="UniPathway" id="UPA00242"/>
<dbReference type="AlphaFoldDB" id="A0A4Q5M315"/>
<evidence type="ECO:0000313" key="16">
    <source>
        <dbReference type="Proteomes" id="UP000293162"/>
    </source>
</evidence>
<dbReference type="InterPro" id="IPR014718">
    <property type="entry name" value="GH-type_carb-bd"/>
</dbReference>
<dbReference type="InterPro" id="IPR015443">
    <property type="entry name" value="Aldose_1-epimerase"/>
</dbReference>
<dbReference type="GO" id="GO:0005737">
    <property type="term" value="C:cytoplasm"/>
    <property type="evidence" value="ECO:0007669"/>
    <property type="project" value="UniProtKB-SubCell"/>
</dbReference>
<evidence type="ECO:0000256" key="14">
    <source>
        <dbReference type="PIRSR" id="PIRSR005096-3"/>
    </source>
</evidence>
<evidence type="ECO:0000256" key="13">
    <source>
        <dbReference type="PIRSR" id="PIRSR005096-2"/>
    </source>
</evidence>
<keyword evidence="8" id="KW-0106">Calcium</keyword>
<dbReference type="InterPro" id="IPR011013">
    <property type="entry name" value="Gal_mutarotase_sf_dom"/>
</dbReference>
<comment type="subcellular location">
    <subcellularLocation>
        <location evidence="2">Cytoplasm</location>
    </subcellularLocation>
</comment>
<dbReference type="PIRSF" id="PIRSF005096">
    <property type="entry name" value="GALM"/>
    <property type="match status" value="1"/>
</dbReference>
<evidence type="ECO:0000256" key="5">
    <source>
        <dbReference type="ARBA" id="ARBA00011245"/>
    </source>
</evidence>
<dbReference type="GO" id="GO:0004034">
    <property type="term" value="F:aldose 1-epimerase activity"/>
    <property type="evidence" value="ECO:0007669"/>
    <property type="project" value="UniProtKB-EC"/>
</dbReference>
<protein>
    <recommendedName>
        <fullName evidence="11">Aldose 1-epimerase</fullName>
        <ecNumber evidence="11">5.1.3.3</ecNumber>
    </recommendedName>
</protein>
<dbReference type="InterPro" id="IPR047215">
    <property type="entry name" value="Galactose_mutarotase-like"/>
</dbReference>
<evidence type="ECO:0000256" key="12">
    <source>
        <dbReference type="PIRSR" id="PIRSR005096-1"/>
    </source>
</evidence>
<feature type="binding site" evidence="13">
    <location>
        <position position="290"/>
    </location>
    <ligand>
        <name>beta-D-galactose</name>
        <dbReference type="ChEBI" id="CHEBI:27667"/>
    </ligand>
</feature>
<evidence type="ECO:0000256" key="3">
    <source>
        <dbReference type="ARBA" id="ARBA00005028"/>
    </source>
</evidence>
<dbReference type="CDD" id="cd09019">
    <property type="entry name" value="galactose_mutarotase_like"/>
    <property type="match status" value="1"/>
</dbReference>
<evidence type="ECO:0000256" key="1">
    <source>
        <dbReference type="ARBA" id="ARBA00001913"/>
    </source>
</evidence>
<keyword evidence="10 11" id="KW-0119">Carbohydrate metabolism</keyword>
<feature type="active site" description="Proton donor" evidence="12">
    <location>
        <position position="218"/>
    </location>
</feature>
<proteinExistence type="inferred from homology"/>
<feature type="binding site" evidence="14">
    <location>
        <begin position="218"/>
        <end position="220"/>
    </location>
    <ligand>
        <name>beta-D-galactose</name>
        <dbReference type="ChEBI" id="CHEBI:27667"/>
    </ligand>
</feature>
<dbReference type="Pfam" id="PF01263">
    <property type="entry name" value="Aldose_epim"/>
    <property type="match status" value="1"/>
</dbReference>
<dbReference type="PANTHER" id="PTHR10091:SF0">
    <property type="entry name" value="GALACTOSE MUTAROTASE"/>
    <property type="match status" value="1"/>
</dbReference>
<dbReference type="Proteomes" id="UP000293162">
    <property type="component" value="Unassembled WGS sequence"/>
</dbReference>
<gene>
    <name evidence="15" type="ORF">EWM59_06375</name>
</gene>
<feature type="binding site" evidence="14">
    <location>
        <begin position="119"/>
        <end position="120"/>
    </location>
    <ligand>
        <name>beta-D-galactose</name>
        <dbReference type="ChEBI" id="CHEBI:27667"/>
    </ligand>
</feature>
<dbReference type="InterPro" id="IPR008183">
    <property type="entry name" value="Aldose_1/G6P_1-epimerase"/>
</dbReference>
<dbReference type="OrthoDB" id="9779408at2"/>
<evidence type="ECO:0000256" key="10">
    <source>
        <dbReference type="ARBA" id="ARBA00023277"/>
    </source>
</evidence>
<dbReference type="NCBIfam" id="NF008277">
    <property type="entry name" value="PRK11055.1"/>
    <property type="match status" value="1"/>
</dbReference>
<keyword evidence="7" id="KW-0597">Phosphoprotein</keyword>
<name>A0A4Q5M315_9BACT</name>
<dbReference type="Gene3D" id="2.70.98.10">
    <property type="match status" value="1"/>
</dbReference>
<accession>A0A4Q5M315</accession>
<dbReference type="SUPFAM" id="SSF74650">
    <property type="entry name" value="Galactose mutarotase-like"/>
    <property type="match status" value="1"/>
</dbReference>